<keyword evidence="5 13" id="KW-1133">Transmembrane helix</keyword>
<dbReference type="Gene3D" id="2.60.470.10">
    <property type="entry name" value="Acid-sensing ion channels like domains"/>
    <property type="match status" value="1"/>
</dbReference>
<evidence type="ECO:0000256" key="1">
    <source>
        <dbReference type="ARBA" id="ARBA00004141"/>
    </source>
</evidence>
<feature type="region of interest" description="Disordered" evidence="12">
    <location>
        <begin position="434"/>
        <end position="506"/>
    </location>
</feature>
<keyword evidence="3 11" id="KW-0894">Sodium channel</keyword>
<organism evidence="14 15">
    <name type="scientific">Plakobranchus ocellatus</name>
    <dbReference type="NCBI Taxonomy" id="259542"/>
    <lineage>
        <taxon>Eukaryota</taxon>
        <taxon>Metazoa</taxon>
        <taxon>Spiralia</taxon>
        <taxon>Lophotrochozoa</taxon>
        <taxon>Mollusca</taxon>
        <taxon>Gastropoda</taxon>
        <taxon>Heterobranchia</taxon>
        <taxon>Euthyneura</taxon>
        <taxon>Panpulmonata</taxon>
        <taxon>Sacoglossa</taxon>
        <taxon>Placobranchoidea</taxon>
        <taxon>Plakobranchidae</taxon>
        <taxon>Plakobranchus</taxon>
    </lineage>
</organism>
<keyword evidence="7 11" id="KW-0406">Ion transport</keyword>
<feature type="transmembrane region" description="Helical" evidence="13">
    <location>
        <begin position="91"/>
        <end position="112"/>
    </location>
</feature>
<evidence type="ECO:0000256" key="13">
    <source>
        <dbReference type="SAM" id="Phobius"/>
    </source>
</evidence>
<proteinExistence type="inferred from homology"/>
<accession>A0AAV3YUA8</accession>
<reference evidence="14 15" key="1">
    <citation type="journal article" date="2021" name="Elife">
        <title>Chloroplast acquisition without the gene transfer in kleptoplastic sea slugs, Plakobranchus ocellatus.</title>
        <authorList>
            <person name="Maeda T."/>
            <person name="Takahashi S."/>
            <person name="Yoshida T."/>
            <person name="Shimamura S."/>
            <person name="Takaki Y."/>
            <person name="Nagai Y."/>
            <person name="Toyoda A."/>
            <person name="Suzuki Y."/>
            <person name="Arimoto A."/>
            <person name="Ishii H."/>
            <person name="Satoh N."/>
            <person name="Nishiyama T."/>
            <person name="Hasebe M."/>
            <person name="Maruyama T."/>
            <person name="Minagawa J."/>
            <person name="Obokata J."/>
            <person name="Shigenobu S."/>
        </authorList>
    </citation>
    <scope>NUCLEOTIDE SEQUENCE [LARGE SCALE GENOMIC DNA]</scope>
</reference>
<dbReference type="PANTHER" id="PTHR11690">
    <property type="entry name" value="AMILORIDE-SENSITIVE SODIUM CHANNEL-RELATED"/>
    <property type="match status" value="1"/>
</dbReference>
<gene>
    <name evidence="14" type="ORF">PoB_001201400</name>
</gene>
<evidence type="ECO:0000256" key="2">
    <source>
        <dbReference type="ARBA" id="ARBA00022448"/>
    </source>
</evidence>
<keyword evidence="8 13" id="KW-0472">Membrane</keyword>
<sequence>RPEPLQTIGDIFFDRREFNPETCAEYSQDTKSNIESNGQTSVRNFPNGQHLEEDAEGNPKTFKRVLVRFAERTSMQGVPYIYASSVWYAKVGWSLLFLVGFGMMVAHLYLLFDEFYEYDTHSTVSLGFSTLTFPAVTICNVNPIKRSRMDLATRELRALVDAVQPSNIAGSMEEERNKKNPPQNNQMEPTADDKSDPNQPGSHQTNGNHLSSGTNQTNSRQNTAAYSKGASGLPASTTTIFSSITAAITNTTATGTVAGTNQRLSDGGSRATIHNRNMTTEITTTAASMVVPSDATTNLLRTTTFDTHILTAKTSIAQTAYQSFTSWKSSTEEASIRSVSTNLSTTDVQKSFETTVTLLNPLSTQETSRVTAPIVASPTSRTTKMKETSTVAHTSLTIDSQTENINTQSVSTSLASQSSTKTAPLEIGITTHRAINTTQSAASTTTVKVQPSTEATRQSRPNMPSISGGDSSDTSKTSNTQRAEIRSLTGPAATRRRRSVSELHEETVRRRYKRFIEGFSIEESNDRYKPQEETDGWAGNKSAIRAIEDEFLFLYSTMGREARQEMGHDIAEMLMECTFRGISCSAEQFHLVQTAQYGNCYTIENNRFISSVGGPDDGLTMYLFLQDEEYLHGITNSMGFKVHIHNIGEFPNPYSEGLSVSAGMETFIGLKKVNIERQKHPYGDCVENEDFENVYNLKYTQRTCQAFCLQKSIIETCDCFDAENDDIFKRLANAKMIDVKNTTMGYTPCRTTQESACLRSQVSQFQNGEFSCECPSPCEESLYNKALSSKAWPTTEYASILVEYLCSLVNETDCETYRQRSRSEIASSFLKMVIYYEDLNYENITEEVDYETFQFVSDVGGTIGLWIGLSMISFFEVIQFLYEMVHYVIYMKPKLAREKAQKQKRRQEKNDVIHALKYINTNGLLSMSTAAFKLMGSEPGSVSKATEGQRSMPTRHSKQETGDGSSGGSGTGGDLSSGNEGHHLLLSKGRADQKSEVPWVSHNSGLSNFGFEGDQLSGLKDLGLMSSPPSYLSAVDANWGKTRDLKV</sequence>
<dbReference type="Gene3D" id="1.10.287.770">
    <property type="entry name" value="YojJ-like"/>
    <property type="match status" value="1"/>
</dbReference>
<keyword evidence="15" id="KW-1185">Reference proteome</keyword>
<feature type="compositionally biased region" description="Low complexity" evidence="12">
    <location>
        <begin position="465"/>
        <end position="478"/>
    </location>
</feature>
<dbReference type="AlphaFoldDB" id="A0AAV3YUA8"/>
<evidence type="ECO:0000256" key="11">
    <source>
        <dbReference type="RuleBase" id="RU000679"/>
    </source>
</evidence>
<evidence type="ECO:0000256" key="5">
    <source>
        <dbReference type="ARBA" id="ARBA00022989"/>
    </source>
</evidence>
<evidence type="ECO:0000256" key="4">
    <source>
        <dbReference type="ARBA" id="ARBA00022692"/>
    </source>
</evidence>
<dbReference type="EMBL" id="BLXT01001415">
    <property type="protein sequence ID" value="GFN85508.1"/>
    <property type="molecule type" value="Genomic_DNA"/>
</dbReference>
<feature type="region of interest" description="Disordered" evidence="12">
    <location>
        <begin position="938"/>
        <end position="982"/>
    </location>
</feature>
<evidence type="ECO:0000256" key="3">
    <source>
        <dbReference type="ARBA" id="ARBA00022461"/>
    </source>
</evidence>
<keyword evidence="6" id="KW-0915">Sodium</keyword>
<evidence type="ECO:0000313" key="14">
    <source>
        <dbReference type="EMBL" id="GFN85508.1"/>
    </source>
</evidence>
<feature type="region of interest" description="Disordered" evidence="12">
    <location>
        <begin position="166"/>
        <end position="234"/>
    </location>
</feature>
<evidence type="ECO:0000256" key="6">
    <source>
        <dbReference type="ARBA" id="ARBA00023053"/>
    </source>
</evidence>
<feature type="compositionally biased region" description="Polar residues" evidence="12">
    <location>
        <begin position="26"/>
        <end position="47"/>
    </location>
</feature>
<keyword evidence="10 11" id="KW-0407">Ion channel</keyword>
<evidence type="ECO:0000256" key="7">
    <source>
        <dbReference type="ARBA" id="ARBA00023065"/>
    </source>
</evidence>
<evidence type="ECO:0000256" key="10">
    <source>
        <dbReference type="ARBA" id="ARBA00023303"/>
    </source>
</evidence>
<dbReference type="Proteomes" id="UP000735302">
    <property type="component" value="Unassembled WGS sequence"/>
</dbReference>
<dbReference type="GO" id="GO:0015280">
    <property type="term" value="F:ligand-gated sodium channel activity"/>
    <property type="evidence" value="ECO:0007669"/>
    <property type="project" value="TreeGrafter"/>
</dbReference>
<evidence type="ECO:0000256" key="9">
    <source>
        <dbReference type="ARBA" id="ARBA00023201"/>
    </source>
</evidence>
<comment type="subcellular location">
    <subcellularLocation>
        <location evidence="1">Membrane</location>
        <topology evidence="1">Multi-pass membrane protein</topology>
    </subcellularLocation>
</comment>
<feature type="region of interest" description="Disordered" evidence="12">
    <location>
        <begin position="26"/>
        <end position="55"/>
    </location>
</feature>
<protein>
    <submittedName>
        <fullName evidence="14">Acid-sensing ion channel 1</fullName>
    </submittedName>
</protein>
<evidence type="ECO:0000313" key="15">
    <source>
        <dbReference type="Proteomes" id="UP000735302"/>
    </source>
</evidence>
<name>A0AAV3YUA8_9GAST</name>
<keyword evidence="4 11" id="KW-0812">Transmembrane</keyword>
<evidence type="ECO:0000256" key="8">
    <source>
        <dbReference type="ARBA" id="ARBA00023136"/>
    </source>
</evidence>
<keyword evidence="9 11" id="KW-0739">Sodium transport</keyword>
<feature type="compositionally biased region" description="Gly residues" evidence="12">
    <location>
        <begin position="964"/>
        <end position="975"/>
    </location>
</feature>
<dbReference type="PRINTS" id="PR01078">
    <property type="entry name" value="AMINACHANNEL"/>
</dbReference>
<dbReference type="PANTHER" id="PTHR11690:SF248">
    <property type="entry name" value="PICKPOCKET 17, ISOFORM A"/>
    <property type="match status" value="1"/>
</dbReference>
<feature type="non-terminal residue" evidence="14">
    <location>
        <position position="1"/>
    </location>
</feature>
<dbReference type="Pfam" id="PF00858">
    <property type="entry name" value="ASC"/>
    <property type="match status" value="2"/>
</dbReference>
<feature type="compositionally biased region" description="Polar residues" evidence="12">
    <location>
        <begin position="434"/>
        <end position="464"/>
    </location>
</feature>
<keyword evidence="2 11" id="KW-0813">Transport</keyword>
<comment type="caution">
    <text evidence="14">The sequence shown here is derived from an EMBL/GenBank/DDBJ whole genome shotgun (WGS) entry which is preliminary data.</text>
</comment>
<feature type="compositionally biased region" description="Polar residues" evidence="12">
    <location>
        <begin position="943"/>
        <end position="954"/>
    </location>
</feature>
<dbReference type="InterPro" id="IPR001873">
    <property type="entry name" value="ENaC"/>
</dbReference>
<evidence type="ECO:0000256" key="12">
    <source>
        <dbReference type="SAM" id="MobiDB-lite"/>
    </source>
</evidence>
<comment type="similarity">
    <text evidence="11">Belongs to the amiloride-sensitive sodium channel (TC 1.A.6) family.</text>
</comment>
<feature type="compositionally biased region" description="Polar residues" evidence="12">
    <location>
        <begin position="197"/>
        <end position="225"/>
    </location>
</feature>
<dbReference type="GO" id="GO:0005886">
    <property type="term" value="C:plasma membrane"/>
    <property type="evidence" value="ECO:0007669"/>
    <property type="project" value="TreeGrafter"/>
</dbReference>